<comment type="caution">
    <text evidence="1">The sequence shown here is derived from an EMBL/GenBank/DDBJ whole genome shotgun (WGS) entry which is preliminary data.</text>
</comment>
<proteinExistence type="predicted"/>
<dbReference type="InterPro" id="IPR044036">
    <property type="entry name" value="DUF5752"/>
</dbReference>
<sequence length="219" mass="25726">MKEKIAKEPFRFYTSSLLVEITGKIAYHLKDFIKILKEIDVSSIFYHIHHALREYSFAPGQYSNDFARWAEEGLEEGSLAERLASINIRDFTDLEALRAKLVEIVEDHLKKAVEIRKAAPGREFYFLRNIEIITPTPYEVQTLKEFTSALDRVGMRSLYYHFFDARLRLGRKTNDFSDWIQHSLGEEEMARKIDNLDPYFITMDQLKYKIIAICMGKEI</sequence>
<evidence type="ECO:0000313" key="2">
    <source>
        <dbReference type="Proteomes" id="UP000051861"/>
    </source>
</evidence>
<dbReference type="AlphaFoldDB" id="A0A0S7Y418"/>
<dbReference type="EMBL" id="LIZX01000023">
    <property type="protein sequence ID" value="KPJ69505.1"/>
    <property type="molecule type" value="Genomic_DNA"/>
</dbReference>
<organism evidence="1 2">
    <name type="scientific">candidate division WOR-1 bacterium DG_54_3</name>
    <dbReference type="NCBI Taxonomy" id="1703775"/>
    <lineage>
        <taxon>Bacteria</taxon>
        <taxon>Bacillati</taxon>
        <taxon>Saganbacteria</taxon>
    </lineage>
</organism>
<dbReference type="Proteomes" id="UP000051861">
    <property type="component" value="Unassembled WGS sequence"/>
</dbReference>
<protein>
    <submittedName>
        <fullName evidence="1">Uncharacterized protein</fullName>
    </submittedName>
</protein>
<evidence type="ECO:0000313" key="1">
    <source>
        <dbReference type="EMBL" id="KPJ69505.1"/>
    </source>
</evidence>
<reference evidence="1 2" key="1">
    <citation type="journal article" date="2015" name="Microbiome">
        <title>Genomic resolution of linkages in carbon, nitrogen, and sulfur cycling among widespread estuary sediment bacteria.</title>
        <authorList>
            <person name="Baker B.J."/>
            <person name="Lazar C.S."/>
            <person name="Teske A.P."/>
            <person name="Dick G.J."/>
        </authorList>
    </citation>
    <scope>NUCLEOTIDE SEQUENCE [LARGE SCALE GENOMIC DNA]</scope>
    <source>
        <strain evidence="1">DG_54_3</strain>
    </source>
</reference>
<gene>
    <name evidence="1" type="ORF">AMJ44_03670</name>
</gene>
<accession>A0A0S7Y418</accession>
<name>A0A0S7Y418_UNCSA</name>
<dbReference type="Pfam" id="PF19027">
    <property type="entry name" value="DUF5752"/>
    <property type="match status" value="1"/>
</dbReference>